<dbReference type="OrthoDB" id="16290at2759"/>
<proteinExistence type="predicted"/>
<evidence type="ECO:0000256" key="2">
    <source>
        <dbReference type="ARBA" id="ARBA00022946"/>
    </source>
</evidence>
<dbReference type="InterPro" id="IPR037698">
    <property type="entry name" value="UQCC2"/>
</dbReference>
<evidence type="ECO:0000256" key="5">
    <source>
        <dbReference type="ARBA" id="ARBA00031206"/>
    </source>
</evidence>
<protein>
    <recommendedName>
        <fullName evidence="6">Mitochondrial nucleoid factor 1</fullName>
    </recommendedName>
    <alternativeName>
        <fullName evidence="5">Mitochondrial protein M19</fullName>
    </alternativeName>
</protein>
<keyword evidence="2" id="KW-0809">Transit peptide</keyword>
<reference evidence="7" key="1">
    <citation type="submission" date="2022-07" db="EMBL/GenBank/DDBJ databases">
        <authorList>
            <person name="Trinca V."/>
            <person name="Uliana J.V.C."/>
            <person name="Torres T.T."/>
            <person name="Ward R.J."/>
            <person name="Monesi N."/>
        </authorList>
    </citation>
    <scope>NUCLEOTIDE SEQUENCE</scope>
    <source>
        <strain evidence="7">HSMRA1968</strain>
        <tissue evidence="7">Whole embryos</tissue>
    </source>
</reference>
<accession>A0A9Q0RZI3</accession>
<dbReference type="GO" id="GO:0042645">
    <property type="term" value="C:mitochondrial nucleoid"/>
    <property type="evidence" value="ECO:0007669"/>
    <property type="project" value="UniProtKB-SubCell"/>
</dbReference>
<evidence type="ECO:0000256" key="1">
    <source>
        <dbReference type="ARBA" id="ARBA00004436"/>
    </source>
</evidence>
<evidence type="ECO:0000256" key="4">
    <source>
        <dbReference type="ARBA" id="ARBA00023271"/>
    </source>
</evidence>
<gene>
    <name evidence="7" type="primary">Uqcc2</name>
    <name evidence="7" type="ORF">Bhyg_10725</name>
</gene>
<keyword evidence="8" id="KW-1185">Reference proteome</keyword>
<evidence type="ECO:0000256" key="6">
    <source>
        <dbReference type="ARBA" id="ARBA00032983"/>
    </source>
</evidence>
<evidence type="ECO:0000313" key="8">
    <source>
        <dbReference type="Proteomes" id="UP001151699"/>
    </source>
</evidence>
<dbReference type="PANTHER" id="PTHR34260:SF1">
    <property type="entry name" value="UBIQUINOL-CYTOCHROME-C REDUCTASE COMPLEX ASSEMBLY FACTOR 2"/>
    <property type="match status" value="1"/>
</dbReference>
<evidence type="ECO:0000256" key="3">
    <source>
        <dbReference type="ARBA" id="ARBA00023128"/>
    </source>
</evidence>
<dbReference type="Proteomes" id="UP001151699">
    <property type="component" value="Chromosome X"/>
</dbReference>
<dbReference type="Pfam" id="PF20180">
    <property type="entry name" value="UQCC2_CBP6"/>
    <property type="match status" value="1"/>
</dbReference>
<comment type="subcellular location">
    <subcellularLocation>
        <location evidence="1">Mitochondrion matrix</location>
        <location evidence="1">Mitochondrion nucleoid</location>
    </subcellularLocation>
</comment>
<keyword evidence="3" id="KW-0496">Mitochondrion</keyword>
<dbReference type="AlphaFoldDB" id="A0A9Q0RZI3"/>
<sequence length="104" mass="12146">MSVHYKRFLKVLEKWPVDKSKSGRDLGEHLREQFKSILAESNINAVKSDNLDKQFEALDRLSRNIYAEKYPRIHNSTASGLTGDQCKQILTTEFLRYLQEENSK</sequence>
<name>A0A9Q0RZI3_9DIPT</name>
<comment type="caution">
    <text evidence="7">The sequence shown here is derived from an EMBL/GenBank/DDBJ whole genome shotgun (WGS) entry which is preliminary data.</text>
</comment>
<dbReference type="PANTHER" id="PTHR34260">
    <property type="entry name" value="UBIQUINOL-CYTOCHROME-C REDUCTASE COMPLEX ASSEMBLY FACTOR 2"/>
    <property type="match status" value="1"/>
</dbReference>
<dbReference type="GO" id="GO:0034551">
    <property type="term" value="P:mitochondrial respiratory chain complex III assembly"/>
    <property type="evidence" value="ECO:0007669"/>
    <property type="project" value="TreeGrafter"/>
</dbReference>
<organism evidence="7 8">
    <name type="scientific">Pseudolycoriella hygida</name>
    <dbReference type="NCBI Taxonomy" id="35572"/>
    <lineage>
        <taxon>Eukaryota</taxon>
        <taxon>Metazoa</taxon>
        <taxon>Ecdysozoa</taxon>
        <taxon>Arthropoda</taxon>
        <taxon>Hexapoda</taxon>
        <taxon>Insecta</taxon>
        <taxon>Pterygota</taxon>
        <taxon>Neoptera</taxon>
        <taxon>Endopterygota</taxon>
        <taxon>Diptera</taxon>
        <taxon>Nematocera</taxon>
        <taxon>Sciaroidea</taxon>
        <taxon>Sciaridae</taxon>
        <taxon>Pseudolycoriella</taxon>
    </lineage>
</organism>
<dbReference type="EMBL" id="WJQU01000003">
    <property type="protein sequence ID" value="KAJ6637993.1"/>
    <property type="molecule type" value="Genomic_DNA"/>
</dbReference>
<evidence type="ECO:0000313" key="7">
    <source>
        <dbReference type="EMBL" id="KAJ6637993.1"/>
    </source>
</evidence>
<keyword evidence="4" id="KW-1135">Mitochondrion nucleoid</keyword>